<dbReference type="Proteomes" id="UP000072741">
    <property type="component" value="Unassembled WGS sequence"/>
</dbReference>
<comment type="caution">
    <text evidence="1">The sequence shown here is derived from an EMBL/GenBank/DDBJ whole genome shotgun (WGS) entry which is preliminary data.</text>
</comment>
<evidence type="ECO:0000313" key="1">
    <source>
        <dbReference type="EMBL" id="KTT15851.1"/>
    </source>
</evidence>
<dbReference type="OrthoDB" id="1442247at2"/>
<reference evidence="1 2" key="1">
    <citation type="journal article" date="2016" name="Front. Microbiol.">
        <title>Genomic Resource of Rice Seed Associated Bacteria.</title>
        <authorList>
            <person name="Midha S."/>
            <person name="Bansal K."/>
            <person name="Sharma S."/>
            <person name="Kumar N."/>
            <person name="Patil P.P."/>
            <person name="Chaudhry V."/>
            <person name="Patil P.B."/>
        </authorList>
    </citation>
    <scope>NUCLEOTIDE SEQUENCE [LARGE SCALE GENOMIC DNA]</scope>
    <source>
        <strain evidence="1 2">NS331</strain>
    </source>
</reference>
<gene>
    <name evidence="1" type="ORF">NS331_19525</name>
</gene>
<proteinExistence type="predicted"/>
<dbReference type="AlphaFoldDB" id="A0A147GPQ3"/>
<dbReference type="RefSeq" id="WP_058643619.1">
    <property type="nucleotide sequence ID" value="NZ_LDSL01000132.1"/>
</dbReference>
<accession>A0A147GPQ3</accession>
<name>A0A147GPQ3_9BURK</name>
<dbReference type="PATRIC" id="fig|433924.3.peg.923"/>
<protein>
    <submittedName>
        <fullName evidence="1">Uncharacterized protein</fullName>
    </submittedName>
</protein>
<dbReference type="EMBL" id="LDSL01000132">
    <property type="protein sequence ID" value="KTT15851.1"/>
    <property type="molecule type" value="Genomic_DNA"/>
</dbReference>
<evidence type="ECO:0000313" key="2">
    <source>
        <dbReference type="Proteomes" id="UP000072741"/>
    </source>
</evidence>
<organism evidence="1 2">
    <name type="scientific">Pseudacidovorax intermedius</name>
    <dbReference type="NCBI Taxonomy" id="433924"/>
    <lineage>
        <taxon>Bacteria</taxon>
        <taxon>Pseudomonadati</taxon>
        <taxon>Pseudomonadota</taxon>
        <taxon>Betaproteobacteria</taxon>
        <taxon>Burkholderiales</taxon>
        <taxon>Comamonadaceae</taxon>
        <taxon>Pseudacidovorax</taxon>
    </lineage>
</organism>
<keyword evidence="2" id="KW-1185">Reference proteome</keyword>
<sequence length="151" mass="17093">MRAVLIRTAAGLRGATPADQEAWGKFRRRLETMKPGRWLRFEWSSPRNGKHHRKLMALLQLVAENSETYDTVEKALIAVKLVTGHFDLMADPKTGEIIQIPRSISYEAMGQEDFDRWYSQAVDGVLQHILPTMDAAKADQLLDMIVEGWGG</sequence>